<dbReference type="InterPro" id="IPR001279">
    <property type="entry name" value="Metallo-B-lactamas"/>
</dbReference>
<dbReference type="InterPro" id="IPR036866">
    <property type="entry name" value="RibonucZ/Hydroxyglut_hydro"/>
</dbReference>
<comment type="catalytic activity">
    <reaction evidence="1">
        <text>3',5'-cyclic CMP + H2O = CMP + H(+)</text>
        <dbReference type="Rhea" id="RHEA:72675"/>
        <dbReference type="ChEBI" id="CHEBI:15377"/>
        <dbReference type="ChEBI" id="CHEBI:15378"/>
        <dbReference type="ChEBI" id="CHEBI:58003"/>
        <dbReference type="ChEBI" id="CHEBI:60377"/>
    </reaction>
    <physiologicalReaction direction="left-to-right" evidence="1">
        <dbReference type="Rhea" id="RHEA:72676"/>
    </physiologicalReaction>
</comment>
<dbReference type="Gene3D" id="3.60.15.10">
    <property type="entry name" value="Ribonuclease Z/Hydroxyacylglutathione hydrolase-like"/>
    <property type="match status" value="1"/>
</dbReference>
<dbReference type="Pfam" id="PF00753">
    <property type="entry name" value="Lactamase_B"/>
    <property type="match status" value="1"/>
</dbReference>
<comment type="catalytic activity">
    <reaction evidence="3">
        <text>3',5'-cyclic UMP + H2O = UMP + H(+)</text>
        <dbReference type="Rhea" id="RHEA:70575"/>
        <dbReference type="ChEBI" id="CHEBI:15377"/>
        <dbReference type="ChEBI" id="CHEBI:15378"/>
        <dbReference type="ChEBI" id="CHEBI:57865"/>
        <dbReference type="ChEBI" id="CHEBI:184387"/>
    </reaction>
    <physiologicalReaction direction="left-to-right" evidence="3">
        <dbReference type="Rhea" id="RHEA:70576"/>
    </physiologicalReaction>
</comment>
<reference evidence="5 6" key="1">
    <citation type="submission" date="2021-03" db="EMBL/GenBank/DDBJ databases">
        <title>Genomic Encyclopedia of Type Strains, Phase IV (KMG-IV): sequencing the most valuable type-strain genomes for metagenomic binning, comparative biology and taxonomic classification.</title>
        <authorList>
            <person name="Goeker M."/>
        </authorList>
    </citation>
    <scope>NUCLEOTIDE SEQUENCE [LARGE SCALE GENOMIC DNA]</scope>
    <source>
        <strain evidence="5 6">DSM 24950</strain>
    </source>
</reference>
<name>A0ABS4I3V3_9BACL</name>
<dbReference type="SMART" id="SM00849">
    <property type="entry name" value="Lactamase_B"/>
    <property type="match status" value="1"/>
</dbReference>
<organism evidence="5 6">
    <name type="scientific">Paenibacillus aceris</name>
    <dbReference type="NCBI Taxonomy" id="869555"/>
    <lineage>
        <taxon>Bacteria</taxon>
        <taxon>Bacillati</taxon>
        <taxon>Bacillota</taxon>
        <taxon>Bacilli</taxon>
        <taxon>Bacillales</taxon>
        <taxon>Paenibacillaceae</taxon>
        <taxon>Paenibacillus</taxon>
    </lineage>
</organism>
<dbReference type="PANTHER" id="PTHR23131">
    <property type="entry name" value="ENDORIBONUCLEASE LACTB2"/>
    <property type="match status" value="1"/>
</dbReference>
<dbReference type="Proteomes" id="UP001519344">
    <property type="component" value="Unassembled WGS sequence"/>
</dbReference>
<dbReference type="SUPFAM" id="SSF56281">
    <property type="entry name" value="Metallo-hydrolase/oxidoreductase"/>
    <property type="match status" value="1"/>
</dbReference>
<evidence type="ECO:0000256" key="1">
    <source>
        <dbReference type="ARBA" id="ARBA00034221"/>
    </source>
</evidence>
<evidence type="ECO:0000313" key="6">
    <source>
        <dbReference type="Proteomes" id="UP001519344"/>
    </source>
</evidence>
<sequence>MMITQAGCSVYPIVVPNPYSLRTFNFYLFQEAGLLTLIDAGVNSEECWEAFLAVMAGNGFVIGDLGRIVITHSHPDHIGIINRIIATHDIPIYAHHESIHRLKREEEFSKLRIQFFQELYQNMGCGDIGRQHVTLMREAGTANRLHRIDSPIIPLYDGAMLSGLRVIETAGHSPDHIVLGHLQRKWLFAGDLLISHMSSNALIEPDRAGQRLPTLVQHMDSLHKCLGLEMETVFSGHGEPIYHFKELISRRLQRIYRRADKICQLVASGISIPSELAAAFFKELYRSEFPFVISEIIGYLDLLEKQNRVYKKKINQVWHYYIL</sequence>
<evidence type="ECO:0000256" key="3">
    <source>
        <dbReference type="ARBA" id="ARBA00048505"/>
    </source>
</evidence>
<evidence type="ECO:0000313" key="5">
    <source>
        <dbReference type="EMBL" id="MBP1965592.1"/>
    </source>
</evidence>
<comment type="caution">
    <text evidence="5">The sequence shown here is derived from an EMBL/GenBank/DDBJ whole genome shotgun (WGS) entry which is preliminary data.</text>
</comment>
<accession>A0ABS4I3V3</accession>
<evidence type="ECO:0000259" key="4">
    <source>
        <dbReference type="SMART" id="SM00849"/>
    </source>
</evidence>
<dbReference type="PANTHER" id="PTHR23131:SF4">
    <property type="entry name" value="METALLO-BETA-LACTAMASE SUPERFAMILY POTEIN"/>
    <property type="match status" value="1"/>
</dbReference>
<gene>
    <name evidence="5" type="ORF">J2Z65_004837</name>
</gene>
<protein>
    <submittedName>
        <fullName evidence="5">Glyoxylase-like metal-dependent hydrolase (Beta-lactamase superfamily II)</fullName>
    </submittedName>
</protein>
<comment type="function">
    <text evidence="2">Counteracts the endogenous Pycsar antiviral defense system. Phosphodiesterase that enables metal-dependent hydrolysis of host cyclic nucleotide Pycsar defense signals such as cCMP and cUMP.</text>
</comment>
<dbReference type="EMBL" id="JAGGKV010000015">
    <property type="protein sequence ID" value="MBP1965592.1"/>
    <property type="molecule type" value="Genomic_DNA"/>
</dbReference>
<proteinExistence type="predicted"/>
<feature type="domain" description="Metallo-beta-lactamase" evidence="4">
    <location>
        <begin position="23"/>
        <end position="237"/>
    </location>
</feature>
<dbReference type="InterPro" id="IPR050662">
    <property type="entry name" value="Sec-metab_biosynth-thioest"/>
</dbReference>
<keyword evidence="6" id="KW-1185">Reference proteome</keyword>
<evidence type="ECO:0000256" key="2">
    <source>
        <dbReference type="ARBA" id="ARBA00034301"/>
    </source>
</evidence>